<keyword evidence="9" id="KW-1185">Reference proteome</keyword>
<evidence type="ECO:0000313" key="9">
    <source>
        <dbReference type="Proteomes" id="UP000018291"/>
    </source>
</evidence>
<organism evidence="8 9">
    <name type="scientific">Candidatus Neomicrothrix parvicella RN1</name>
    <dbReference type="NCBI Taxonomy" id="1229780"/>
    <lineage>
        <taxon>Bacteria</taxon>
        <taxon>Bacillati</taxon>
        <taxon>Actinomycetota</taxon>
        <taxon>Acidimicrobiia</taxon>
        <taxon>Acidimicrobiales</taxon>
        <taxon>Microthrixaceae</taxon>
        <taxon>Candidatus Neomicrothrix</taxon>
    </lineage>
</organism>
<sequence length="265" mass="28226">MSEVTAKDVKALRDATGAGMMDCKKALLAAEGDRDKAARILREKGLTKVAALEDRENNEGAVAMATAGSVAAMVQLKSETDFSAKAEDFIALAQKLADAVLAGGPEAVSEVAEDLDNLKIAKRENIEIGSAVRFEAAEGNVLDAYLHIQDGRGVNGVLVEVTGTDDADLVHEVALHIAFAKPTAMSRDEVSDELAAKARLSFEDLTRKEGKPEQAVPKIVEGRMGAWYAERVLPEQGMFGEKQTVDDRLGDASVVRFAQAIIGES</sequence>
<dbReference type="GO" id="GO:0003746">
    <property type="term" value="F:translation elongation factor activity"/>
    <property type="evidence" value="ECO:0007669"/>
    <property type="project" value="UniProtKB-UniRule"/>
</dbReference>
<dbReference type="Pfam" id="PF00889">
    <property type="entry name" value="EF_TS"/>
    <property type="match status" value="1"/>
</dbReference>
<keyword evidence="3 6" id="KW-0251">Elongation factor</keyword>
<dbReference type="Gene3D" id="1.10.286.20">
    <property type="match status" value="1"/>
</dbReference>
<dbReference type="GO" id="GO:0005737">
    <property type="term" value="C:cytoplasm"/>
    <property type="evidence" value="ECO:0007669"/>
    <property type="project" value="UniProtKB-SubCell"/>
</dbReference>
<dbReference type="eggNOG" id="COG0264">
    <property type="taxonomic scope" value="Bacteria"/>
</dbReference>
<gene>
    <name evidence="6" type="primary">tsf</name>
    <name evidence="8" type="ORF">BN381_330052</name>
</gene>
<evidence type="ECO:0000256" key="6">
    <source>
        <dbReference type="HAMAP-Rule" id="MF_00050"/>
    </source>
</evidence>
<comment type="caution">
    <text evidence="6">Lacks conserved residue(s) required for the propagation of feature annotation.</text>
</comment>
<evidence type="ECO:0000256" key="3">
    <source>
        <dbReference type="ARBA" id="ARBA00022768"/>
    </source>
</evidence>
<dbReference type="InterPro" id="IPR018101">
    <property type="entry name" value="Transl_elong_Ts_CS"/>
</dbReference>
<dbReference type="SUPFAM" id="SSF46934">
    <property type="entry name" value="UBA-like"/>
    <property type="match status" value="1"/>
</dbReference>
<dbReference type="InterPro" id="IPR014039">
    <property type="entry name" value="Transl_elong_EFTs/EF1B_dimer"/>
</dbReference>
<dbReference type="FunFam" id="1.10.8.10:FF:000001">
    <property type="entry name" value="Elongation factor Ts"/>
    <property type="match status" value="1"/>
</dbReference>
<dbReference type="InterPro" id="IPR001816">
    <property type="entry name" value="Transl_elong_EFTs/EF1B"/>
</dbReference>
<dbReference type="AlphaFoldDB" id="R4Z5X1"/>
<reference evidence="8 9" key="1">
    <citation type="journal article" date="2013" name="ISME J.">
        <title>Metabolic model for the filamentous 'Candidatus Microthrix parvicella' based on genomic and metagenomic analyses.</title>
        <authorList>
            <person name="Jon McIlroy S."/>
            <person name="Kristiansen R."/>
            <person name="Albertsen M."/>
            <person name="Michael Karst S."/>
            <person name="Rossetti S."/>
            <person name="Lund Nielsen J."/>
            <person name="Tandoi V."/>
            <person name="James Seviour R."/>
            <person name="Nielsen P.H."/>
        </authorList>
    </citation>
    <scope>NUCLEOTIDE SEQUENCE [LARGE SCALE GENOMIC DNA]</scope>
    <source>
        <strain evidence="8 9">RN1</strain>
    </source>
</reference>
<feature type="domain" description="Translation elongation factor EFTs/EF1B dimerisation" evidence="7">
    <location>
        <begin position="71"/>
        <end position="263"/>
    </location>
</feature>
<dbReference type="PANTHER" id="PTHR11741">
    <property type="entry name" value="ELONGATION FACTOR TS"/>
    <property type="match status" value="1"/>
</dbReference>
<dbReference type="STRING" id="1229780.BN381_330052"/>
<dbReference type="SUPFAM" id="SSF54713">
    <property type="entry name" value="Elongation factor Ts (EF-Ts), dimerisation domain"/>
    <property type="match status" value="2"/>
</dbReference>
<keyword evidence="6" id="KW-0963">Cytoplasm</keyword>
<evidence type="ECO:0000256" key="2">
    <source>
        <dbReference type="ARBA" id="ARBA00016956"/>
    </source>
</evidence>
<keyword evidence="4 6" id="KW-0648">Protein biosynthesis</keyword>
<dbReference type="Gene3D" id="3.30.479.20">
    <property type="entry name" value="Elongation factor Ts, dimerisation domain"/>
    <property type="match status" value="2"/>
</dbReference>
<dbReference type="PANTHER" id="PTHR11741:SF0">
    <property type="entry name" value="ELONGATION FACTOR TS, MITOCHONDRIAL"/>
    <property type="match status" value="1"/>
</dbReference>
<dbReference type="NCBIfam" id="TIGR00116">
    <property type="entry name" value="tsf"/>
    <property type="match status" value="1"/>
</dbReference>
<comment type="similarity">
    <text evidence="1 6">Belongs to the EF-Ts family.</text>
</comment>
<comment type="function">
    <text evidence="5 6">Associates with the EF-Tu.GDP complex and induces the exchange of GDP to GTP. It remains bound to the aminoacyl-tRNA.EF-Tu.GTP complex up to the GTP hydrolysis stage on the ribosome.</text>
</comment>
<dbReference type="Gene3D" id="1.10.8.10">
    <property type="entry name" value="DNA helicase RuvA subunit, C-terminal domain"/>
    <property type="match status" value="1"/>
</dbReference>
<comment type="caution">
    <text evidence="8">The sequence shown here is derived from an EMBL/GenBank/DDBJ whole genome shotgun (WGS) entry which is preliminary data.</text>
</comment>
<dbReference type="HAMAP" id="MF_00050">
    <property type="entry name" value="EF_Ts"/>
    <property type="match status" value="1"/>
</dbReference>
<accession>R4Z5X1</accession>
<name>R4Z5X1_9ACTN</name>
<evidence type="ECO:0000259" key="7">
    <source>
        <dbReference type="Pfam" id="PF00889"/>
    </source>
</evidence>
<dbReference type="InterPro" id="IPR036402">
    <property type="entry name" value="EF-Ts_dimer_sf"/>
</dbReference>
<dbReference type="InterPro" id="IPR009060">
    <property type="entry name" value="UBA-like_sf"/>
</dbReference>
<proteinExistence type="inferred from homology"/>
<comment type="subcellular location">
    <subcellularLocation>
        <location evidence="6">Cytoplasm</location>
    </subcellularLocation>
</comment>
<evidence type="ECO:0000256" key="5">
    <source>
        <dbReference type="ARBA" id="ARBA00025453"/>
    </source>
</evidence>
<dbReference type="CDD" id="cd14275">
    <property type="entry name" value="UBA_EF-Ts"/>
    <property type="match status" value="1"/>
</dbReference>
<evidence type="ECO:0000256" key="1">
    <source>
        <dbReference type="ARBA" id="ARBA00005532"/>
    </source>
</evidence>
<protein>
    <recommendedName>
        <fullName evidence="2 6">Elongation factor Ts</fullName>
        <shortName evidence="6">EF-Ts</shortName>
    </recommendedName>
</protein>
<dbReference type="PROSITE" id="PS01126">
    <property type="entry name" value="EF_TS_1"/>
    <property type="match status" value="1"/>
</dbReference>
<evidence type="ECO:0000256" key="4">
    <source>
        <dbReference type="ARBA" id="ARBA00022917"/>
    </source>
</evidence>
<dbReference type="Proteomes" id="UP000018291">
    <property type="component" value="Unassembled WGS sequence"/>
</dbReference>
<dbReference type="RefSeq" id="WP_012227594.1">
    <property type="nucleotide sequence ID" value="NZ_HG422565.1"/>
</dbReference>
<dbReference type="EMBL" id="CANL01000027">
    <property type="protein sequence ID" value="CCM64067.1"/>
    <property type="molecule type" value="Genomic_DNA"/>
</dbReference>
<dbReference type="HOGENOM" id="CLU_047155_0_2_11"/>
<evidence type="ECO:0000313" key="8">
    <source>
        <dbReference type="EMBL" id="CCM64067.1"/>
    </source>
</evidence>
<dbReference type="OrthoDB" id="9808348at2"/>